<keyword evidence="4" id="KW-1185">Reference proteome</keyword>
<protein>
    <submittedName>
        <fullName evidence="3">Pilus assembly protein</fullName>
    </submittedName>
</protein>
<feature type="transmembrane region" description="Helical" evidence="1">
    <location>
        <begin position="20"/>
        <end position="42"/>
    </location>
</feature>
<dbReference type="EMBL" id="JAEKMH010000004">
    <property type="protein sequence ID" value="MBJ3786482.1"/>
    <property type="molecule type" value="Genomic_DNA"/>
</dbReference>
<evidence type="ECO:0000313" key="4">
    <source>
        <dbReference type="Proteomes" id="UP000602124"/>
    </source>
</evidence>
<proteinExistence type="predicted"/>
<keyword evidence="1" id="KW-1133">Transmembrane helix</keyword>
<comment type="caution">
    <text evidence="3">The sequence shown here is derived from an EMBL/GenBank/DDBJ whole genome shotgun (WGS) entry which is preliminary data.</text>
</comment>
<dbReference type="Proteomes" id="UP000602124">
    <property type="component" value="Unassembled WGS sequence"/>
</dbReference>
<reference evidence="3" key="1">
    <citation type="submission" date="2020-12" db="EMBL/GenBank/DDBJ databases">
        <title>Devosia sp. MSA67 isolated from Mo River.</title>
        <authorList>
            <person name="Ma F."/>
            <person name="Zi Z."/>
        </authorList>
    </citation>
    <scope>NUCLEOTIDE SEQUENCE</scope>
    <source>
        <strain evidence="3">MSA67</strain>
    </source>
</reference>
<dbReference type="RefSeq" id="WP_198877667.1">
    <property type="nucleotide sequence ID" value="NZ_JAEKMH010000004.1"/>
</dbReference>
<keyword evidence="1" id="KW-0472">Membrane</keyword>
<keyword evidence="1" id="KW-0812">Transmembrane</keyword>
<sequence>MKVTLRRFLRATDGTSAIEFALLVLPFLLMVVGTIEVSRAWWTRQAIQDVASATARCIGVGQLQCTLDGAYSPERALDFATGLALGRGVALTEGETTLERNVTCQDMTGAVRVTVQSRFQSVLPMEWLYDFRADACFVDWSAV</sequence>
<feature type="domain" description="TadE-like" evidence="2">
    <location>
        <begin position="14"/>
        <end position="56"/>
    </location>
</feature>
<dbReference type="InterPro" id="IPR012495">
    <property type="entry name" value="TadE-like_dom"/>
</dbReference>
<organism evidence="3 4">
    <name type="scientific">Devosia sediminis</name>
    <dbReference type="NCBI Taxonomy" id="2798801"/>
    <lineage>
        <taxon>Bacteria</taxon>
        <taxon>Pseudomonadati</taxon>
        <taxon>Pseudomonadota</taxon>
        <taxon>Alphaproteobacteria</taxon>
        <taxon>Hyphomicrobiales</taxon>
        <taxon>Devosiaceae</taxon>
        <taxon>Devosia</taxon>
    </lineage>
</organism>
<gene>
    <name evidence="3" type="ORF">JEQ47_17285</name>
</gene>
<evidence type="ECO:0000313" key="3">
    <source>
        <dbReference type="EMBL" id="MBJ3786482.1"/>
    </source>
</evidence>
<evidence type="ECO:0000259" key="2">
    <source>
        <dbReference type="Pfam" id="PF07811"/>
    </source>
</evidence>
<dbReference type="AlphaFoldDB" id="A0A934MIR1"/>
<evidence type="ECO:0000256" key="1">
    <source>
        <dbReference type="SAM" id="Phobius"/>
    </source>
</evidence>
<name>A0A934MIR1_9HYPH</name>
<accession>A0A934MIR1</accession>
<dbReference type="Pfam" id="PF07811">
    <property type="entry name" value="TadE"/>
    <property type="match status" value="1"/>
</dbReference>